<dbReference type="EMBL" id="JARJCW010000017">
    <property type="protein sequence ID" value="KAJ7215527.1"/>
    <property type="molecule type" value="Genomic_DNA"/>
</dbReference>
<sequence length="231" mass="25229">DFACDAPTFNVATDSSDPTVGFGSDARLGSDKVGPFGNWSVFALIHWWYSSAVKSFASLNELVHGVMLNPKFQLAHLVGFSAEAEAKKMDAASNSGPSVDDPGAAADGWRSGDIRLRLPKAGSKKAEADAPYFEIENIQYRDILEVTKSAFQDPGVAQFNMKGHLRMFDHGDGRPHERVHGEAYTSDRVLEFEEEIRNRPGASDCKLETVVAIWMLYSDSTHLANFGTAAI</sequence>
<comment type="caution">
    <text evidence="1">The sequence shown here is derived from an EMBL/GenBank/DDBJ whole genome shotgun (WGS) entry which is preliminary data.</text>
</comment>
<feature type="non-terminal residue" evidence="1">
    <location>
        <position position="1"/>
    </location>
</feature>
<organism evidence="1 2">
    <name type="scientific">Mycena pura</name>
    <dbReference type="NCBI Taxonomy" id="153505"/>
    <lineage>
        <taxon>Eukaryota</taxon>
        <taxon>Fungi</taxon>
        <taxon>Dikarya</taxon>
        <taxon>Basidiomycota</taxon>
        <taxon>Agaricomycotina</taxon>
        <taxon>Agaricomycetes</taxon>
        <taxon>Agaricomycetidae</taxon>
        <taxon>Agaricales</taxon>
        <taxon>Marasmiineae</taxon>
        <taxon>Mycenaceae</taxon>
        <taxon>Mycena</taxon>
    </lineage>
</organism>
<dbReference type="Proteomes" id="UP001219525">
    <property type="component" value="Unassembled WGS sequence"/>
</dbReference>
<keyword evidence="2" id="KW-1185">Reference proteome</keyword>
<protein>
    <submittedName>
        <fullName evidence="1">Uncharacterized protein</fullName>
    </submittedName>
</protein>
<dbReference type="AlphaFoldDB" id="A0AAD6VP10"/>
<evidence type="ECO:0000313" key="1">
    <source>
        <dbReference type="EMBL" id="KAJ7215527.1"/>
    </source>
</evidence>
<reference evidence="1" key="1">
    <citation type="submission" date="2023-03" db="EMBL/GenBank/DDBJ databases">
        <title>Massive genome expansion in bonnet fungi (Mycena s.s.) driven by repeated elements and novel gene families across ecological guilds.</title>
        <authorList>
            <consortium name="Lawrence Berkeley National Laboratory"/>
            <person name="Harder C.B."/>
            <person name="Miyauchi S."/>
            <person name="Viragh M."/>
            <person name="Kuo A."/>
            <person name="Thoen E."/>
            <person name="Andreopoulos B."/>
            <person name="Lu D."/>
            <person name="Skrede I."/>
            <person name="Drula E."/>
            <person name="Henrissat B."/>
            <person name="Morin E."/>
            <person name="Kohler A."/>
            <person name="Barry K."/>
            <person name="LaButti K."/>
            <person name="Morin E."/>
            <person name="Salamov A."/>
            <person name="Lipzen A."/>
            <person name="Mereny Z."/>
            <person name="Hegedus B."/>
            <person name="Baldrian P."/>
            <person name="Stursova M."/>
            <person name="Weitz H."/>
            <person name="Taylor A."/>
            <person name="Grigoriev I.V."/>
            <person name="Nagy L.G."/>
            <person name="Martin F."/>
            <person name="Kauserud H."/>
        </authorList>
    </citation>
    <scope>NUCLEOTIDE SEQUENCE</scope>
    <source>
        <strain evidence="1">9144</strain>
    </source>
</reference>
<gene>
    <name evidence="1" type="ORF">GGX14DRAFT_296061</name>
</gene>
<evidence type="ECO:0000313" key="2">
    <source>
        <dbReference type="Proteomes" id="UP001219525"/>
    </source>
</evidence>
<name>A0AAD6VP10_9AGAR</name>
<accession>A0AAD6VP10</accession>
<feature type="non-terminal residue" evidence="1">
    <location>
        <position position="231"/>
    </location>
</feature>
<proteinExistence type="predicted"/>